<feature type="transmembrane region" description="Helical" evidence="5">
    <location>
        <begin position="185"/>
        <end position="207"/>
    </location>
</feature>
<keyword evidence="2 5" id="KW-0812">Transmembrane</keyword>
<evidence type="ECO:0000256" key="3">
    <source>
        <dbReference type="ARBA" id="ARBA00022989"/>
    </source>
</evidence>
<dbReference type="AlphaFoldDB" id="A0A0R3WQU5"/>
<reference evidence="6 7" key="2">
    <citation type="submission" date="2018-11" db="EMBL/GenBank/DDBJ databases">
        <authorList>
            <consortium name="Pathogen Informatics"/>
        </authorList>
    </citation>
    <scope>NUCLEOTIDE SEQUENCE [LARGE SCALE GENOMIC DNA]</scope>
</reference>
<evidence type="ECO:0000256" key="4">
    <source>
        <dbReference type="ARBA" id="ARBA00023136"/>
    </source>
</evidence>
<proteinExistence type="predicted"/>
<sequence length="208" mass="24050">MVVFTFISGLCGLLKSLLAIAFFILGERKVLGHSQYRKGPNKVGFLGSFQKAHIFDLIGVMLLVVLSAFYCFVYGDYYGSKIMWLCCTMYLLRQFYNYSFSSSIRCRFRGILCTPFDYGEAERELIGVVLFLGEARATLPRVRYDFFVRFFWEIGLLMIIFSKYDYCFCCGLLKRNIFIVKYANTGVLCIGVLGVLYIFMYIVSWFIG</sequence>
<feature type="transmembrane region" description="Helical" evidence="5">
    <location>
        <begin position="54"/>
        <end position="75"/>
    </location>
</feature>
<evidence type="ECO:0000256" key="2">
    <source>
        <dbReference type="ARBA" id="ARBA00022692"/>
    </source>
</evidence>
<accession>A0A0R3WQU5</accession>
<protein>
    <submittedName>
        <fullName evidence="8">NADH-ubiquinone oxidoreductase chain 1</fullName>
    </submittedName>
</protein>
<organism evidence="8">
    <name type="scientific">Hydatigena taeniaeformis</name>
    <name type="common">Feline tapeworm</name>
    <name type="synonym">Taenia taeniaeformis</name>
    <dbReference type="NCBI Taxonomy" id="6205"/>
    <lineage>
        <taxon>Eukaryota</taxon>
        <taxon>Metazoa</taxon>
        <taxon>Spiralia</taxon>
        <taxon>Lophotrochozoa</taxon>
        <taxon>Platyhelminthes</taxon>
        <taxon>Cestoda</taxon>
        <taxon>Eucestoda</taxon>
        <taxon>Cyclophyllidea</taxon>
        <taxon>Taeniidae</taxon>
        <taxon>Hydatigera</taxon>
    </lineage>
</organism>
<evidence type="ECO:0000256" key="1">
    <source>
        <dbReference type="ARBA" id="ARBA00004141"/>
    </source>
</evidence>
<reference evidence="8" key="1">
    <citation type="submission" date="2017-02" db="UniProtKB">
        <authorList>
            <consortium name="WormBaseParasite"/>
        </authorList>
    </citation>
    <scope>IDENTIFICATION</scope>
</reference>
<evidence type="ECO:0000256" key="5">
    <source>
        <dbReference type="SAM" id="Phobius"/>
    </source>
</evidence>
<dbReference type="EMBL" id="UYWX01001955">
    <property type="protein sequence ID" value="VDM21997.1"/>
    <property type="molecule type" value="Genomic_DNA"/>
</dbReference>
<evidence type="ECO:0000313" key="8">
    <source>
        <dbReference type="WBParaSite" id="TTAC_0000313501-mRNA-1"/>
    </source>
</evidence>
<evidence type="ECO:0000313" key="6">
    <source>
        <dbReference type="EMBL" id="VDM21997.1"/>
    </source>
</evidence>
<dbReference type="OrthoDB" id="6281863at2759"/>
<name>A0A0R3WQU5_HYDTA</name>
<dbReference type="STRING" id="6205.A0A0R3WQU5"/>
<dbReference type="Proteomes" id="UP000274429">
    <property type="component" value="Unassembled WGS sequence"/>
</dbReference>
<dbReference type="GO" id="GO:0016020">
    <property type="term" value="C:membrane"/>
    <property type="evidence" value="ECO:0007669"/>
    <property type="project" value="UniProtKB-SubCell"/>
</dbReference>
<keyword evidence="7" id="KW-1185">Reference proteome</keyword>
<feature type="transmembrane region" description="Helical" evidence="5">
    <location>
        <begin position="6"/>
        <end position="25"/>
    </location>
</feature>
<gene>
    <name evidence="6" type="ORF">TTAC_LOCUS3120</name>
</gene>
<keyword evidence="4 5" id="KW-0472">Membrane</keyword>
<evidence type="ECO:0000313" key="7">
    <source>
        <dbReference type="Proteomes" id="UP000274429"/>
    </source>
</evidence>
<dbReference type="Pfam" id="PF00146">
    <property type="entry name" value="NADHdh"/>
    <property type="match status" value="1"/>
</dbReference>
<dbReference type="InterPro" id="IPR001694">
    <property type="entry name" value="NADH_UbQ_OxRdtase_su1/FPO"/>
</dbReference>
<comment type="subcellular location">
    <subcellularLocation>
        <location evidence="1">Membrane</location>
        <topology evidence="1">Multi-pass membrane protein</topology>
    </subcellularLocation>
</comment>
<keyword evidence="3 5" id="KW-1133">Transmembrane helix</keyword>
<dbReference type="WBParaSite" id="TTAC_0000313501-mRNA-1">
    <property type="protein sequence ID" value="TTAC_0000313501-mRNA-1"/>
    <property type="gene ID" value="TTAC_0000313501"/>
</dbReference>